<protein>
    <submittedName>
        <fullName evidence="1">Uncharacterized protein</fullName>
    </submittedName>
</protein>
<reference evidence="1 2" key="1">
    <citation type="journal article" date="2020" name="Biotechnol. Biofuels">
        <title>New insights from the biogas microbiome by comprehensive genome-resolved metagenomics of nearly 1600 species originating from multiple anaerobic digesters.</title>
        <authorList>
            <person name="Campanaro S."/>
            <person name="Treu L."/>
            <person name="Rodriguez-R L.M."/>
            <person name="Kovalovszki A."/>
            <person name="Ziels R.M."/>
            <person name="Maus I."/>
            <person name="Zhu X."/>
            <person name="Kougias P.G."/>
            <person name="Basile A."/>
            <person name="Luo G."/>
            <person name="Schluter A."/>
            <person name="Konstantinidis K.T."/>
            <person name="Angelidaki I."/>
        </authorList>
    </citation>
    <scope>NUCLEOTIDE SEQUENCE [LARGE SCALE GENOMIC DNA]</scope>
    <source>
        <strain evidence="1">AS27yjCOA_65</strain>
    </source>
</reference>
<evidence type="ECO:0000313" key="1">
    <source>
        <dbReference type="EMBL" id="NMC64310.1"/>
    </source>
</evidence>
<gene>
    <name evidence="1" type="ORF">GYA55_14190</name>
</gene>
<comment type="caution">
    <text evidence="1">The sequence shown here is derived from an EMBL/GenBank/DDBJ whole genome shotgun (WGS) entry which is preliminary data.</text>
</comment>
<dbReference type="EMBL" id="JAAZON010000644">
    <property type="protein sequence ID" value="NMC64310.1"/>
    <property type="molecule type" value="Genomic_DNA"/>
</dbReference>
<sequence>MFRHMQFVGSSLRFFFISSVFLLSFFTPFSIKADDNAPAFYPTWKLLSPAEKQQFVAGYILGWKDAARVTDIVITYVKENPGKAVEGLEQIKDLYNLGDIKPGLMASAVDEFFNSPENKNAGLSQAVSAAKRAIAGQ</sequence>
<accession>A0A7X9FU21</accession>
<proteinExistence type="predicted"/>
<dbReference type="AlphaFoldDB" id="A0A7X9FU21"/>
<evidence type="ECO:0000313" key="2">
    <source>
        <dbReference type="Proteomes" id="UP000524246"/>
    </source>
</evidence>
<name>A0A7X9FU21_9DELT</name>
<dbReference type="Proteomes" id="UP000524246">
    <property type="component" value="Unassembled WGS sequence"/>
</dbReference>
<organism evidence="1 2">
    <name type="scientific">SAR324 cluster bacterium</name>
    <dbReference type="NCBI Taxonomy" id="2024889"/>
    <lineage>
        <taxon>Bacteria</taxon>
        <taxon>Deltaproteobacteria</taxon>
        <taxon>SAR324 cluster</taxon>
    </lineage>
</organism>